<dbReference type="PANTHER" id="PTHR10605:SF56">
    <property type="entry name" value="BIFUNCTIONAL HEPARAN SULFATE N-DEACETYLASE_N-SULFOTRANSFERASE"/>
    <property type="match status" value="1"/>
</dbReference>
<evidence type="ECO:0000256" key="2">
    <source>
        <dbReference type="PIRSR" id="PIRSR637359-1"/>
    </source>
</evidence>
<evidence type="ECO:0000256" key="5">
    <source>
        <dbReference type="SAM" id="SignalP"/>
    </source>
</evidence>
<gene>
    <name evidence="6" type="ORF">AB1Y20_008806</name>
</gene>
<feature type="binding site" evidence="3">
    <location>
        <position position="742"/>
    </location>
    <ligand>
        <name>3'-phosphoadenylyl sulfate</name>
        <dbReference type="ChEBI" id="CHEBI:58339"/>
    </ligand>
</feature>
<evidence type="ECO:0000256" key="3">
    <source>
        <dbReference type="PIRSR" id="PIRSR637359-2"/>
    </source>
</evidence>
<feature type="binding site" evidence="3">
    <location>
        <position position="750"/>
    </location>
    <ligand>
        <name>3'-phosphoadenylyl sulfate</name>
        <dbReference type="ChEBI" id="CHEBI:58339"/>
    </ligand>
</feature>
<evidence type="ECO:0000256" key="4">
    <source>
        <dbReference type="SAM" id="MobiDB-lite"/>
    </source>
</evidence>
<sequence>MALLLSLVLRVTALAELDREQHPLLYSGGVSQEQCADGKLLVVSVPQSAPPCMWSAVSAANLSQLPPACGLAPDGTAMQIAPCQAADPVCAAYGKQYARSWFTPHVYRLPSYGTHLPLQRTWLLARLTAVDSASGSATEPCVTHDASEADIRAVLLVSPPYDILNGSDSIATTVCAGFDASVVRAFANETIERFKRAAAKVPHYRRFVVSMAQLTDEQADSGYLAFAQTVPRGLRAWGAAFADLIESTNATFVNRGGTVLVDEPPVSGKFPLASPYYGTITNKIAASSMSNYMGWATNIDSAFTPVSKEDMASWQSVLRKRALLPASLADEFRALLNGSKWADVLGAVAVAAALAAPSASAAITAQLVEAYTLSRVVSNNGAPHGFSACLRQKLLEACDDLPTSLCSLNTTAIVGPAAYGVTSDGLQPTGSNATCEGTLPFYALWGSSTFCLMPGGDVFDRGATVQALDIGCIPVFFSGSGRGDLLRRAFSRSFFGTDDPDQWSVLLHEETLIGCAGSADDGACPATCADARTMGRRLAVALGDQLHRAPAMREYLINTLPLRSQFQLPVEHDFVRRFVDATVTAEAGAPAGPGNVAGQPDTWVVPRQGELAPRPSGQPPCYLRKSADGGILEPATCLPGFLVVGPQKTGTSALYEYLAVQPQLQLSPKKEMLHWGPPHGPNSGHFNCSAPYARTYLNDFVQVRADSGNMTGDFTATDIACTCCAPVVRSLAPNIKIIIMFRDHVERAQSRFKEQYALHAVITTHPSEDPSIVQTVKRDGIGCNAQCLRGSMMHHINYNLPILNECLATAPSVERRGKCVESQQILGWSLYDTMVNVWLGQFPLKQMMFVSSAALESASVSPNDEGLNRTRAVLRAIEQFLGVQPALYSADLLKQRFNTGAAYGWNSSAPSDGDDEESSAYCDDACVNAANVTESVRQCLDSFYKAYTGVYDPAGKFLASGADFCAGESCSFYSIVLPTQPTRFNAVECLKAAHQDPPLPKAAWLHIPKAGTSFMNTLSHWLDAHKWLPPTAEVPSCELHGDDACSQLGFSPVKQLQTFSTIYPPYFWAGPHRLAARMDEGDYKLFCYNIPGEPGVIEFEEVQPNSTAAVLSSQCSNRGHEPITKPEFEQWRGDWVAMIRQPASRALSMYNYIPFTKLTNDTLDDVCHHLHGDDAQAMTPLQYVRTHAGLMVRQISGEQDGKCGFQSFCHKAGAMINDLPHLCHVLGNIPEEAPTPNVALAIERLDGFKFMGLFEEWPLSVCLFHVMHGGECFPVENDDSRVGSYEEHADLDALAEADPWDAALYSAAKARFYQDIAKHNVTRERCRSVCPSFAHAFDDPASTSEQNSTSNSTSGQNSTYASEPSPSISNEDMYEELNCQNFFATVVRETWLEPLRLTLPPANLLNNVQSCLSRGYNLTLGLEPIEQVQRPNIVTVGIGDSSTQGVHNLLSNLGLAVSLNVAPTEEDLATYPSTLAIPALLTASSGDIARDGYARSTAAWDSAVWLEQMGAFHSRRIAAPAPDQPWGFMSSRQVFLLPALVEAYRSPLAVGPAAVTTLLVVARDPRDVCTAENMQQFELFAPLLNIGISSSEASEIAQARLPSTACFRFWAKSWRQVLPSLGGQATVSDSNTTRLVVVRIEDLVGASLKSPPNFVPDGHDGMMSLLADAGNASGNFSGNTSGKAHNASTPVSVDERLRIANCILGYAGLSNQPQAKVVEQLNIMHALAHDYGSGASRAPNVKQSSERLLSAFTEVHDVMHALGYDIDAYGRGPPNAPEVITSNQCLR</sequence>
<keyword evidence="1" id="KW-0808">Transferase</keyword>
<dbReference type="SUPFAM" id="SSF52540">
    <property type="entry name" value="P-loop containing nucleoside triphosphate hydrolases"/>
    <property type="match status" value="1"/>
</dbReference>
<dbReference type="Gene3D" id="3.40.50.300">
    <property type="entry name" value="P-loop containing nucleotide triphosphate hydrolases"/>
    <property type="match status" value="2"/>
</dbReference>
<feature type="active site" description="For sulfotransferase activity" evidence="2">
    <location>
        <position position="648"/>
    </location>
</feature>
<dbReference type="GO" id="GO:0008146">
    <property type="term" value="F:sulfotransferase activity"/>
    <property type="evidence" value="ECO:0007669"/>
    <property type="project" value="InterPro"/>
</dbReference>
<reference evidence="6 7" key="1">
    <citation type="journal article" date="2024" name="Science">
        <title>Giant polyketide synthase enzymes in the biosynthesis of giant marine polyether toxins.</title>
        <authorList>
            <person name="Fallon T.R."/>
            <person name="Shende V.V."/>
            <person name="Wierzbicki I.H."/>
            <person name="Pendleton A.L."/>
            <person name="Watervoot N.F."/>
            <person name="Auber R.P."/>
            <person name="Gonzalez D.J."/>
            <person name="Wisecaver J.H."/>
            <person name="Moore B.S."/>
        </authorList>
    </citation>
    <scope>NUCLEOTIDE SEQUENCE [LARGE SCALE GENOMIC DNA]</scope>
    <source>
        <strain evidence="6 7">12B1</strain>
    </source>
</reference>
<dbReference type="InterPro" id="IPR037359">
    <property type="entry name" value="NST/OST"/>
</dbReference>
<proteinExistence type="predicted"/>
<feature type="signal peptide" evidence="5">
    <location>
        <begin position="1"/>
        <end position="15"/>
    </location>
</feature>
<evidence type="ECO:0000313" key="7">
    <source>
        <dbReference type="Proteomes" id="UP001515480"/>
    </source>
</evidence>
<feature type="compositionally biased region" description="Low complexity" evidence="4">
    <location>
        <begin position="1342"/>
        <end position="1359"/>
    </location>
</feature>
<feature type="chain" id="PRO_5044222738" description="Sulfotransferase domain-containing protein" evidence="5">
    <location>
        <begin position="16"/>
        <end position="1787"/>
    </location>
</feature>
<dbReference type="PANTHER" id="PTHR10605">
    <property type="entry name" value="HEPARAN SULFATE SULFOTRANSFERASE"/>
    <property type="match status" value="1"/>
</dbReference>
<keyword evidence="5" id="KW-0732">Signal</keyword>
<organism evidence="6 7">
    <name type="scientific">Prymnesium parvum</name>
    <name type="common">Toxic golden alga</name>
    <dbReference type="NCBI Taxonomy" id="97485"/>
    <lineage>
        <taxon>Eukaryota</taxon>
        <taxon>Haptista</taxon>
        <taxon>Haptophyta</taxon>
        <taxon>Prymnesiophyceae</taxon>
        <taxon>Prymnesiales</taxon>
        <taxon>Prymnesiaceae</taxon>
        <taxon>Prymnesium</taxon>
    </lineage>
</organism>
<dbReference type="Proteomes" id="UP001515480">
    <property type="component" value="Unassembled WGS sequence"/>
</dbReference>
<evidence type="ECO:0000313" key="6">
    <source>
        <dbReference type="EMBL" id="KAL1505046.1"/>
    </source>
</evidence>
<feature type="region of interest" description="Disordered" evidence="4">
    <location>
        <begin position="1340"/>
        <end position="1370"/>
    </location>
</feature>
<name>A0AB34IUD0_PRYPA</name>
<feature type="compositionally biased region" description="Polar residues" evidence="4">
    <location>
        <begin position="1360"/>
        <end position="1370"/>
    </location>
</feature>
<protein>
    <recommendedName>
        <fullName evidence="8">Sulfotransferase domain-containing protein</fullName>
    </recommendedName>
</protein>
<keyword evidence="7" id="KW-1185">Reference proteome</keyword>
<accession>A0AB34IUD0</accession>
<comment type="caution">
    <text evidence="6">The sequence shown here is derived from an EMBL/GenBank/DDBJ whole genome shotgun (WGS) entry which is preliminary data.</text>
</comment>
<dbReference type="InterPro" id="IPR027417">
    <property type="entry name" value="P-loop_NTPase"/>
</dbReference>
<evidence type="ECO:0008006" key="8">
    <source>
        <dbReference type="Google" id="ProtNLM"/>
    </source>
</evidence>
<dbReference type="EMBL" id="JBGBPQ010000019">
    <property type="protein sequence ID" value="KAL1505046.1"/>
    <property type="molecule type" value="Genomic_DNA"/>
</dbReference>
<evidence type="ECO:0000256" key="1">
    <source>
        <dbReference type="ARBA" id="ARBA00022679"/>
    </source>
</evidence>